<reference evidence="3 4" key="1">
    <citation type="submission" date="2024-01" db="EMBL/GenBank/DDBJ databases">
        <title>The complete chloroplast genome sequence of Lithospermum erythrorhizon: insights into the phylogenetic relationship among Boraginaceae species and the maternal lineages of purple gromwells.</title>
        <authorList>
            <person name="Okada T."/>
            <person name="Watanabe K."/>
        </authorList>
    </citation>
    <scope>NUCLEOTIDE SEQUENCE [LARGE SCALE GENOMIC DNA]</scope>
</reference>
<evidence type="ECO:0000259" key="2">
    <source>
        <dbReference type="PROSITE" id="PS50191"/>
    </source>
</evidence>
<dbReference type="SUPFAM" id="SSF46938">
    <property type="entry name" value="CRAL/TRIO N-terminal domain"/>
    <property type="match status" value="1"/>
</dbReference>
<dbReference type="CDD" id="cd00170">
    <property type="entry name" value="SEC14"/>
    <property type="match status" value="1"/>
</dbReference>
<dbReference type="InterPro" id="IPR036273">
    <property type="entry name" value="CRAL/TRIO_N_dom_sf"/>
</dbReference>
<dbReference type="Pfam" id="PF25099">
    <property type="entry name" value="GOLD_PATL1_C"/>
    <property type="match status" value="1"/>
</dbReference>
<dbReference type="InterPro" id="IPR056794">
    <property type="entry name" value="PATL1-6_C_GOLD"/>
</dbReference>
<sequence length="461" mass="53612">MPEEKLPPSGETSRVLSFHYHSATDRNSASDHEFFDPINDDNNDDDDEDDYVDVDVDDDGDGSRCPSIDISNSKKEALHDLRGRVEDAIINNSIFGQKYIDIFEDLTDIEIWGVPLLPSKGHEGTDIVLRKFLKAKDYMVAEAFRMLRKTMKWRRDLKIDESFDEEFGNELESMWNMQGKDYGGRPVCYCMLGEFKNLGLKDEHLRSKERYSNYIRWRLLCLERAVREIGFREGESNSIIQIIDLKNAHSKNMKEFNNSVNRKLMSLDHEHYPGLIHKNLFINVSVWYLAVNALNMKLITKKTKKKYCFVRSAKVAETLLKLLPPENIPVQYGGLRRENDEEFSMDDKVFEAYARGNYITHIKIPANEVDVTLTWDLTVVGLNVIYKEEFIPNDDCSYEILIQEEKKMVGSVRNSFPIREPGRIIITIENPTYKKRPVFYRHKSKPSIPLYFISKGITTMD</sequence>
<feature type="compositionally biased region" description="Acidic residues" evidence="1">
    <location>
        <begin position="38"/>
        <end position="60"/>
    </location>
</feature>
<accession>A0AAV3RQZ1</accession>
<dbReference type="Proteomes" id="UP001454036">
    <property type="component" value="Unassembled WGS sequence"/>
</dbReference>
<evidence type="ECO:0000313" key="3">
    <source>
        <dbReference type="EMBL" id="GAA0184146.1"/>
    </source>
</evidence>
<dbReference type="PANTHER" id="PTHR45932">
    <property type="entry name" value="PATELLIN-1"/>
    <property type="match status" value="1"/>
</dbReference>
<keyword evidence="4" id="KW-1185">Reference proteome</keyword>
<feature type="domain" description="CRAL-TRIO" evidence="2">
    <location>
        <begin position="179"/>
        <end position="340"/>
    </location>
</feature>
<dbReference type="InterPro" id="IPR036865">
    <property type="entry name" value="CRAL-TRIO_dom_sf"/>
</dbReference>
<protein>
    <recommendedName>
        <fullName evidence="2">CRAL-TRIO domain-containing protein</fullName>
    </recommendedName>
</protein>
<dbReference type="EMBL" id="BAABME010011688">
    <property type="protein sequence ID" value="GAA0184146.1"/>
    <property type="molecule type" value="Genomic_DNA"/>
</dbReference>
<gene>
    <name evidence="3" type="ORF">LIER_31438</name>
</gene>
<organism evidence="3 4">
    <name type="scientific">Lithospermum erythrorhizon</name>
    <name type="common">Purple gromwell</name>
    <name type="synonym">Lithospermum officinale var. erythrorhizon</name>
    <dbReference type="NCBI Taxonomy" id="34254"/>
    <lineage>
        <taxon>Eukaryota</taxon>
        <taxon>Viridiplantae</taxon>
        <taxon>Streptophyta</taxon>
        <taxon>Embryophyta</taxon>
        <taxon>Tracheophyta</taxon>
        <taxon>Spermatophyta</taxon>
        <taxon>Magnoliopsida</taxon>
        <taxon>eudicotyledons</taxon>
        <taxon>Gunneridae</taxon>
        <taxon>Pentapetalae</taxon>
        <taxon>asterids</taxon>
        <taxon>lamiids</taxon>
        <taxon>Boraginales</taxon>
        <taxon>Boraginaceae</taxon>
        <taxon>Boraginoideae</taxon>
        <taxon>Lithospermeae</taxon>
        <taxon>Lithospermum</taxon>
    </lineage>
</organism>
<name>A0AAV3RQZ1_LITER</name>
<dbReference type="InterPro" id="IPR044834">
    <property type="entry name" value="PATL"/>
</dbReference>
<dbReference type="Pfam" id="PF00650">
    <property type="entry name" value="CRAL_TRIO"/>
    <property type="match status" value="1"/>
</dbReference>
<dbReference type="SMART" id="SM00516">
    <property type="entry name" value="SEC14"/>
    <property type="match status" value="1"/>
</dbReference>
<proteinExistence type="predicted"/>
<dbReference type="SUPFAM" id="SSF52087">
    <property type="entry name" value="CRAL/TRIO domain"/>
    <property type="match status" value="1"/>
</dbReference>
<comment type="caution">
    <text evidence="3">The sequence shown here is derived from an EMBL/GenBank/DDBJ whole genome shotgun (WGS) entry which is preliminary data.</text>
</comment>
<dbReference type="AlphaFoldDB" id="A0AAV3RQZ1"/>
<dbReference type="PROSITE" id="PS50191">
    <property type="entry name" value="CRAL_TRIO"/>
    <property type="match status" value="1"/>
</dbReference>
<dbReference type="InterPro" id="IPR001251">
    <property type="entry name" value="CRAL-TRIO_dom"/>
</dbReference>
<dbReference type="PANTHER" id="PTHR45932:SF3">
    <property type="entry name" value="PATELLIN-4-LIKE"/>
    <property type="match status" value="1"/>
</dbReference>
<evidence type="ECO:0000256" key="1">
    <source>
        <dbReference type="SAM" id="MobiDB-lite"/>
    </source>
</evidence>
<dbReference type="Gene3D" id="3.40.525.10">
    <property type="entry name" value="CRAL-TRIO lipid binding domain"/>
    <property type="match status" value="1"/>
</dbReference>
<evidence type="ECO:0000313" key="4">
    <source>
        <dbReference type="Proteomes" id="UP001454036"/>
    </source>
</evidence>
<dbReference type="GO" id="GO:0008289">
    <property type="term" value="F:lipid binding"/>
    <property type="evidence" value="ECO:0007669"/>
    <property type="project" value="InterPro"/>
</dbReference>
<feature type="region of interest" description="Disordered" evidence="1">
    <location>
        <begin position="24"/>
        <end position="67"/>
    </location>
</feature>
<feature type="compositionally biased region" description="Basic and acidic residues" evidence="1">
    <location>
        <begin position="24"/>
        <end position="35"/>
    </location>
</feature>